<sequence>MSYLIIPYLLILFSANLLGSLAGFGGGMISIPLLVLLMDPKAVIVSSTMTCILNGIIALQHRKEILWREFALILGGMCLGLPVGVLALTKLPVWLLKGALGVLMIFVGAQGLWRQRHPRKTPPRKYGLWAGLGLLFAGGVLQGAISSGGSLVVLYARSRIEDRQAFRATLALIWMGTAIITTVQYFVAGALTATALELFLWSWPAVLVGILLGGAISTRIRQATFVTVVNATILLAGLFSLGSVIFG</sequence>
<keyword evidence="3" id="KW-0813">Transport</keyword>
<organism evidence="9 10">
    <name type="scientific">Candidatus Avoscillospira avicola</name>
    <dbReference type="NCBI Taxonomy" id="2840706"/>
    <lineage>
        <taxon>Bacteria</taxon>
        <taxon>Bacillati</taxon>
        <taxon>Bacillota</taxon>
        <taxon>Clostridia</taxon>
        <taxon>Eubacteriales</taxon>
        <taxon>Oscillospiraceae</taxon>
        <taxon>Oscillospiraceae incertae sedis</taxon>
        <taxon>Candidatus Avoscillospira</taxon>
    </lineage>
</organism>
<feature type="transmembrane region" description="Helical" evidence="8">
    <location>
        <begin position="133"/>
        <end position="156"/>
    </location>
</feature>
<dbReference type="PANTHER" id="PTHR30269:SF37">
    <property type="entry name" value="MEMBRANE TRANSPORTER PROTEIN"/>
    <property type="match status" value="1"/>
</dbReference>
<evidence type="ECO:0000256" key="7">
    <source>
        <dbReference type="ARBA" id="ARBA00023136"/>
    </source>
</evidence>
<feature type="transmembrane region" description="Helical" evidence="8">
    <location>
        <begin position="198"/>
        <end position="216"/>
    </location>
</feature>
<keyword evidence="5 8" id="KW-0812">Transmembrane</keyword>
<name>A0A9D1ARJ0_9FIRM</name>
<dbReference type="InterPro" id="IPR002781">
    <property type="entry name" value="TM_pro_TauE-like"/>
</dbReference>
<keyword evidence="7 8" id="KW-0472">Membrane</keyword>
<accession>A0A9D1ARJ0</accession>
<protein>
    <recommendedName>
        <fullName evidence="8">Probable membrane transporter protein</fullName>
    </recommendedName>
</protein>
<keyword evidence="4 8" id="KW-1003">Cell membrane</keyword>
<feature type="transmembrane region" description="Helical" evidence="8">
    <location>
        <begin position="94"/>
        <end position="113"/>
    </location>
</feature>
<dbReference type="Pfam" id="PF01925">
    <property type="entry name" value="TauE"/>
    <property type="match status" value="1"/>
</dbReference>
<dbReference type="PANTHER" id="PTHR30269">
    <property type="entry name" value="TRANSMEMBRANE PROTEIN YFCA"/>
    <property type="match status" value="1"/>
</dbReference>
<evidence type="ECO:0000313" key="10">
    <source>
        <dbReference type="Proteomes" id="UP000824239"/>
    </source>
</evidence>
<evidence type="ECO:0000256" key="3">
    <source>
        <dbReference type="ARBA" id="ARBA00022448"/>
    </source>
</evidence>
<reference evidence="9" key="2">
    <citation type="journal article" date="2021" name="PeerJ">
        <title>Extensive microbial diversity within the chicken gut microbiome revealed by metagenomics and culture.</title>
        <authorList>
            <person name="Gilroy R."/>
            <person name="Ravi A."/>
            <person name="Getino M."/>
            <person name="Pursley I."/>
            <person name="Horton D.L."/>
            <person name="Alikhan N.F."/>
            <person name="Baker D."/>
            <person name="Gharbi K."/>
            <person name="Hall N."/>
            <person name="Watson M."/>
            <person name="Adriaenssens E.M."/>
            <person name="Foster-Nyarko E."/>
            <person name="Jarju S."/>
            <person name="Secka A."/>
            <person name="Antonio M."/>
            <person name="Oren A."/>
            <person name="Chaudhuri R.R."/>
            <person name="La Ragione R."/>
            <person name="Hildebrand F."/>
            <person name="Pallen M.J."/>
        </authorList>
    </citation>
    <scope>NUCLEOTIDE SEQUENCE</scope>
    <source>
        <strain evidence="9">ChiBcec15-4380</strain>
    </source>
</reference>
<dbReference type="AlphaFoldDB" id="A0A9D1ARJ0"/>
<proteinExistence type="inferred from homology"/>
<dbReference type="Proteomes" id="UP000824239">
    <property type="component" value="Unassembled WGS sequence"/>
</dbReference>
<dbReference type="InterPro" id="IPR052017">
    <property type="entry name" value="TSUP"/>
</dbReference>
<evidence type="ECO:0000256" key="8">
    <source>
        <dbReference type="RuleBase" id="RU363041"/>
    </source>
</evidence>
<dbReference type="EMBL" id="DVHE01000002">
    <property type="protein sequence ID" value="HIR49701.1"/>
    <property type="molecule type" value="Genomic_DNA"/>
</dbReference>
<keyword evidence="6 8" id="KW-1133">Transmembrane helix</keyword>
<comment type="subcellular location">
    <subcellularLocation>
        <location evidence="1 8">Cell membrane</location>
        <topology evidence="1 8">Multi-pass membrane protein</topology>
    </subcellularLocation>
</comment>
<evidence type="ECO:0000256" key="2">
    <source>
        <dbReference type="ARBA" id="ARBA00009142"/>
    </source>
</evidence>
<evidence type="ECO:0000256" key="1">
    <source>
        <dbReference type="ARBA" id="ARBA00004651"/>
    </source>
</evidence>
<comment type="caution">
    <text evidence="9">The sequence shown here is derived from an EMBL/GenBank/DDBJ whole genome shotgun (WGS) entry which is preliminary data.</text>
</comment>
<gene>
    <name evidence="9" type="ORF">IAA53_00200</name>
</gene>
<evidence type="ECO:0000256" key="4">
    <source>
        <dbReference type="ARBA" id="ARBA00022475"/>
    </source>
</evidence>
<evidence type="ECO:0000256" key="6">
    <source>
        <dbReference type="ARBA" id="ARBA00022989"/>
    </source>
</evidence>
<dbReference type="GO" id="GO:0005886">
    <property type="term" value="C:plasma membrane"/>
    <property type="evidence" value="ECO:0007669"/>
    <property type="project" value="UniProtKB-SubCell"/>
</dbReference>
<feature type="transmembrane region" description="Helical" evidence="8">
    <location>
        <begin position="168"/>
        <end position="186"/>
    </location>
</feature>
<feature type="transmembrane region" description="Helical" evidence="8">
    <location>
        <begin position="223"/>
        <end position="246"/>
    </location>
</feature>
<evidence type="ECO:0000313" key="9">
    <source>
        <dbReference type="EMBL" id="HIR49701.1"/>
    </source>
</evidence>
<feature type="transmembrane region" description="Helical" evidence="8">
    <location>
        <begin position="42"/>
        <end position="59"/>
    </location>
</feature>
<feature type="transmembrane region" description="Helical" evidence="8">
    <location>
        <begin position="65"/>
        <end position="87"/>
    </location>
</feature>
<comment type="similarity">
    <text evidence="2 8">Belongs to the 4-toluene sulfonate uptake permease (TSUP) (TC 2.A.102) family.</text>
</comment>
<feature type="transmembrane region" description="Helical" evidence="8">
    <location>
        <begin position="6"/>
        <end position="35"/>
    </location>
</feature>
<evidence type="ECO:0000256" key="5">
    <source>
        <dbReference type="ARBA" id="ARBA00022692"/>
    </source>
</evidence>
<reference evidence="9" key="1">
    <citation type="submission" date="2020-10" db="EMBL/GenBank/DDBJ databases">
        <authorList>
            <person name="Gilroy R."/>
        </authorList>
    </citation>
    <scope>NUCLEOTIDE SEQUENCE</scope>
    <source>
        <strain evidence="9">ChiBcec15-4380</strain>
    </source>
</reference>